<evidence type="ECO:0008006" key="4">
    <source>
        <dbReference type="Google" id="ProtNLM"/>
    </source>
</evidence>
<organism evidence="2 3">
    <name type="scientific">Chondromyces crocatus</name>
    <dbReference type="NCBI Taxonomy" id="52"/>
    <lineage>
        <taxon>Bacteria</taxon>
        <taxon>Pseudomonadati</taxon>
        <taxon>Myxococcota</taxon>
        <taxon>Polyangia</taxon>
        <taxon>Polyangiales</taxon>
        <taxon>Polyangiaceae</taxon>
        <taxon>Chondromyces</taxon>
    </lineage>
</organism>
<protein>
    <recommendedName>
        <fullName evidence="4">RNA polymerase sigma factor 70 region 4 type 2 domain-containing protein</fullName>
    </recommendedName>
</protein>
<accession>A0A0K1EDN7</accession>
<feature type="region of interest" description="Disordered" evidence="1">
    <location>
        <begin position="32"/>
        <end position="53"/>
    </location>
</feature>
<evidence type="ECO:0000256" key="1">
    <source>
        <dbReference type="SAM" id="MobiDB-lite"/>
    </source>
</evidence>
<proteinExistence type="predicted"/>
<dbReference type="InterPro" id="IPR013324">
    <property type="entry name" value="RNA_pol_sigma_r3/r4-like"/>
</dbReference>
<dbReference type="Gene3D" id="1.10.10.10">
    <property type="entry name" value="Winged helix-like DNA-binding domain superfamily/Winged helix DNA-binding domain"/>
    <property type="match status" value="1"/>
</dbReference>
<keyword evidence="3" id="KW-1185">Reference proteome</keyword>
<reference evidence="2 3" key="1">
    <citation type="submission" date="2015-07" db="EMBL/GenBank/DDBJ databases">
        <title>Genome analysis of myxobacterium Chondromyces crocatus Cm c5 reveals a high potential for natural compound synthesis and the genetic basis for the loss of fruiting body formation.</title>
        <authorList>
            <person name="Zaburannyi N."/>
            <person name="Bunk B."/>
            <person name="Maier J."/>
            <person name="Overmann J."/>
            <person name="Mueller R."/>
        </authorList>
    </citation>
    <scope>NUCLEOTIDE SEQUENCE [LARGE SCALE GENOMIC DNA]</scope>
    <source>
        <strain evidence="2 3">Cm c5</strain>
    </source>
</reference>
<gene>
    <name evidence="2" type="ORF">CMC5_084800</name>
</gene>
<dbReference type="AlphaFoldDB" id="A0A0K1EDN7"/>
<name>A0A0K1EDN7_CHOCO</name>
<evidence type="ECO:0000313" key="3">
    <source>
        <dbReference type="Proteomes" id="UP000067626"/>
    </source>
</evidence>
<dbReference type="SUPFAM" id="SSF88659">
    <property type="entry name" value="Sigma3 and sigma4 domains of RNA polymerase sigma factors"/>
    <property type="match status" value="1"/>
</dbReference>
<dbReference type="InterPro" id="IPR036388">
    <property type="entry name" value="WH-like_DNA-bd_sf"/>
</dbReference>
<evidence type="ECO:0000313" key="2">
    <source>
        <dbReference type="EMBL" id="AKT38990.1"/>
    </source>
</evidence>
<dbReference type="EMBL" id="CP012159">
    <property type="protein sequence ID" value="AKT38990.1"/>
    <property type="molecule type" value="Genomic_DNA"/>
</dbReference>
<dbReference type="Proteomes" id="UP000067626">
    <property type="component" value="Chromosome"/>
</dbReference>
<sequence>MIRALRVATSDLEDVQQNILLAAYDALDGFDPGPTTMSQEADASAPKKTRNRRRFAGPSLETCMKRWLHGIAWRQVSHHRHRAHVRLEVPSGLLQAEREPIAEWSPPPDLHLEQVQRRALVVRALRSVRRERRVLLILCDAFEIPVAAAARRLGLKESTAQDRLNRGRRDLRVVLSRMSGNEREAMRSLLVPHPAWLSLPGRRPPSEAPGLPWPSLPRASSTPRPMFAAATAMATERLTFTASGCRWVCPDIPEG</sequence>
<dbReference type="KEGG" id="ccro:CMC5_084800"/>